<dbReference type="InterPro" id="IPR009905">
    <property type="entry name" value="BCHF"/>
</dbReference>
<comment type="caution">
    <text evidence="2">The sequence shown here is derived from an EMBL/GenBank/DDBJ whole genome shotgun (WGS) entry which is preliminary data.</text>
</comment>
<dbReference type="EMBL" id="QFZK01000005">
    <property type="protein sequence ID" value="RFO97054.1"/>
    <property type="molecule type" value="Genomic_DNA"/>
</dbReference>
<accession>A0A3E1RCG4</accession>
<keyword evidence="1" id="KW-1133">Transmembrane helix</keyword>
<dbReference type="AlphaFoldDB" id="A0A3E1RCG4"/>
<name>A0A3E1RCG4_9BURK</name>
<organism evidence="2 3">
    <name type="scientific">Rhodoferax lacus</name>
    <dbReference type="NCBI Taxonomy" id="2184758"/>
    <lineage>
        <taxon>Bacteria</taxon>
        <taxon>Pseudomonadati</taxon>
        <taxon>Pseudomonadota</taxon>
        <taxon>Betaproteobacteria</taxon>
        <taxon>Burkholderiales</taxon>
        <taxon>Comamonadaceae</taxon>
        <taxon>Rhodoferax</taxon>
    </lineage>
</organism>
<dbReference type="OrthoDB" id="8562352at2"/>
<protein>
    <submittedName>
        <fullName evidence="2">2-vinyl bacteriochlorophyllide hydratase</fullName>
    </submittedName>
</protein>
<feature type="transmembrane region" description="Helical" evidence="1">
    <location>
        <begin position="92"/>
        <end position="113"/>
    </location>
</feature>
<keyword evidence="1" id="KW-0472">Membrane</keyword>
<keyword evidence="3" id="KW-1185">Reference proteome</keyword>
<dbReference type="RefSeq" id="WP_117177154.1">
    <property type="nucleotide sequence ID" value="NZ_QFZK01000005.1"/>
</dbReference>
<dbReference type="GO" id="GO:0016836">
    <property type="term" value="F:hydro-lyase activity"/>
    <property type="evidence" value="ECO:0007669"/>
    <property type="project" value="InterPro"/>
</dbReference>
<evidence type="ECO:0000313" key="3">
    <source>
        <dbReference type="Proteomes" id="UP000260665"/>
    </source>
</evidence>
<reference evidence="2 3" key="1">
    <citation type="submission" date="2018-05" db="EMBL/GenBank/DDBJ databases">
        <title>Rhodoferax soyangensis sp.nov., isolated from an oligotrophic freshwater lake.</title>
        <authorList>
            <person name="Park M."/>
        </authorList>
    </citation>
    <scope>NUCLEOTIDE SEQUENCE [LARGE SCALE GENOMIC DNA]</scope>
    <source>
        <strain evidence="2 3">IMCC26218</strain>
    </source>
</reference>
<evidence type="ECO:0000313" key="2">
    <source>
        <dbReference type="EMBL" id="RFO97054.1"/>
    </source>
</evidence>
<dbReference type="GO" id="GO:0030494">
    <property type="term" value="P:bacteriochlorophyll biosynthetic process"/>
    <property type="evidence" value="ECO:0007669"/>
    <property type="project" value="InterPro"/>
</dbReference>
<keyword evidence="1" id="KW-0812">Transmembrane</keyword>
<proteinExistence type="predicted"/>
<feature type="transmembrane region" description="Helical" evidence="1">
    <location>
        <begin position="21"/>
        <end position="46"/>
    </location>
</feature>
<feature type="transmembrane region" description="Helical" evidence="1">
    <location>
        <begin position="125"/>
        <end position="144"/>
    </location>
</feature>
<evidence type="ECO:0000256" key="1">
    <source>
        <dbReference type="SAM" id="Phobius"/>
    </source>
</evidence>
<sequence length="168" mass="18373">MSTTAHHPLYTPEQKRKRDASVWTLVQGLLAPLQFLVFLVSLTLVLRCLATGAGESAALTSVVVKTLVLYTIMVTGCIWEKVVFGQYLFAPAFFWEDVFSMLVLALHTAYLYAWWTGALSPVQQLWLAVAAYASYCINATQFILKLRAARLQAAASSGQASGPAVALQ</sequence>
<feature type="transmembrane region" description="Helical" evidence="1">
    <location>
        <begin position="58"/>
        <end position="80"/>
    </location>
</feature>
<dbReference type="Proteomes" id="UP000260665">
    <property type="component" value="Unassembled WGS sequence"/>
</dbReference>
<dbReference type="NCBIfam" id="TIGR02020">
    <property type="entry name" value="BchF"/>
    <property type="match status" value="1"/>
</dbReference>
<gene>
    <name evidence="2" type="primary">bchF</name>
    <name evidence="2" type="ORF">DIC66_11260</name>
</gene>
<dbReference type="GO" id="GO:0019685">
    <property type="term" value="P:photosynthesis, dark reaction"/>
    <property type="evidence" value="ECO:0007669"/>
    <property type="project" value="InterPro"/>
</dbReference>
<dbReference type="Pfam" id="PF07284">
    <property type="entry name" value="BCHF"/>
    <property type="match status" value="1"/>
</dbReference>